<dbReference type="Proteomes" id="UP000026961">
    <property type="component" value="Chromosome 11"/>
</dbReference>
<evidence type="ECO:0000256" key="1">
    <source>
        <dbReference type="SAM" id="MobiDB-lite"/>
    </source>
</evidence>
<accession>A0A0E0BH29</accession>
<dbReference type="Pfam" id="PF24530">
    <property type="entry name" value="DUF7597"/>
    <property type="match status" value="1"/>
</dbReference>
<dbReference type="AlphaFoldDB" id="A0A0E0BH29"/>
<dbReference type="InterPro" id="IPR056018">
    <property type="entry name" value="DUF7597"/>
</dbReference>
<keyword evidence="4" id="KW-1185">Reference proteome</keyword>
<reference evidence="3" key="1">
    <citation type="submission" date="2015-04" db="UniProtKB">
        <authorList>
            <consortium name="EnsemblPlants"/>
        </authorList>
    </citation>
    <scope>IDENTIFICATION</scope>
</reference>
<evidence type="ECO:0000313" key="3">
    <source>
        <dbReference type="EnsemblPlants" id="OGLUM11G07460.1"/>
    </source>
</evidence>
<protein>
    <recommendedName>
        <fullName evidence="2">DUF7597 domain-containing protein</fullName>
    </recommendedName>
</protein>
<name>A0A0E0BH29_9ORYZ</name>
<sequence length="542" mass="59500">MANIVLNPGRFLEAGQHVQDGSPNRLPRADITVPAPQKQHEAYMLAEIEPQVHEDEWDVHRLQIRNHLHNELGIMVTHCSPHPLGVGLFAVRTTLIRDTLVAAFGFHYNGGHVVRFDNHDKGINWRAAHADRVGWIMFLGYPLDFRSTSYISRAVGLFGKLDYWQEVDAIPGRVLLRAYFDDVDLVPRRIVIKQFPNQDEDLPHVGAPPPPPDPPHHHGPAWDEINHHHGDEGAWGNWEQQAKNQPGSDHSGLSSQGASANLQIVIAASTDSSPLFTISPEMQGKIDEFVLRMKLLKSLQNKTHIPLPIQNAAPFTQLLYPKRKALSVYSQSVEPVVKRANLNESSSWAMEKSLSIDVIPSTEGPILSPIPLAILPPSGVHLDSDKFLLAGPEVSVGRNEPVSPVASSSDALILPKAPVKKRDGKTILFDPVRRQSSRLRALSTDVAADPRMGIGKPRGKSAKKLKELAGITNLLSSGSILKESDFASDVHSETDSTPSDCSVSLLQKMGVEMCGLSLEEVAESKLGGQKLDLVPRPAEDEE</sequence>
<feature type="compositionally biased region" description="Polar residues" evidence="1">
    <location>
        <begin position="238"/>
        <end position="255"/>
    </location>
</feature>
<feature type="domain" description="DUF7597" evidence="2">
    <location>
        <begin position="7"/>
        <end position="129"/>
    </location>
</feature>
<dbReference type="HOGENOM" id="CLU_044781_0_1_1"/>
<dbReference type="Gramene" id="OGLUM11G07460.1">
    <property type="protein sequence ID" value="OGLUM11G07460.1"/>
    <property type="gene ID" value="OGLUM11G07460"/>
</dbReference>
<evidence type="ECO:0000259" key="2">
    <source>
        <dbReference type="Pfam" id="PF24530"/>
    </source>
</evidence>
<feature type="region of interest" description="Disordered" evidence="1">
    <location>
        <begin position="197"/>
        <end position="255"/>
    </location>
</feature>
<dbReference type="eggNOG" id="ENOG502R48B">
    <property type="taxonomic scope" value="Eukaryota"/>
</dbReference>
<reference evidence="3" key="2">
    <citation type="submission" date="2018-05" db="EMBL/GenBank/DDBJ databases">
        <title>OgluRS3 (Oryza glumaepatula Reference Sequence Version 3).</title>
        <authorList>
            <person name="Zhang J."/>
            <person name="Kudrna D."/>
            <person name="Lee S."/>
            <person name="Talag J."/>
            <person name="Welchert J."/>
            <person name="Wing R.A."/>
        </authorList>
    </citation>
    <scope>NUCLEOTIDE SEQUENCE [LARGE SCALE GENOMIC DNA]</scope>
</reference>
<dbReference type="PANTHER" id="PTHR33075">
    <property type="entry name" value="OS02G0499800 PROTEIN"/>
    <property type="match status" value="1"/>
</dbReference>
<feature type="compositionally biased region" description="Basic and acidic residues" evidence="1">
    <location>
        <begin position="214"/>
        <end position="232"/>
    </location>
</feature>
<evidence type="ECO:0000313" key="4">
    <source>
        <dbReference type="Proteomes" id="UP000026961"/>
    </source>
</evidence>
<organism evidence="3">
    <name type="scientific">Oryza glumipatula</name>
    <dbReference type="NCBI Taxonomy" id="40148"/>
    <lineage>
        <taxon>Eukaryota</taxon>
        <taxon>Viridiplantae</taxon>
        <taxon>Streptophyta</taxon>
        <taxon>Embryophyta</taxon>
        <taxon>Tracheophyta</taxon>
        <taxon>Spermatophyta</taxon>
        <taxon>Magnoliopsida</taxon>
        <taxon>Liliopsida</taxon>
        <taxon>Poales</taxon>
        <taxon>Poaceae</taxon>
        <taxon>BOP clade</taxon>
        <taxon>Oryzoideae</taxon>
        <taxon>Oryzeae</taxon>
        <taxon>Oryzinae</taxon>
        <taxon>Oryza</taxon>
    </lineage>
</organism>
<proteinExistence type="predicted"/>
<dbReference type="PANTHER" id="PTHR33075:SF7">
    <property type="entry name" value="OS02G0303350 PROTEIN"/>
    <property type="match status" value="1"/>
</dbReference>
<dbReference type="EnsemblPlants" id="OGLUM11G07460.1">
    <property type="protein sequence ID" value="OGLUM11G07460.1"/>
    <property type="gene ID" value="OGLUM11G07460"/>
</dbReference>